<comment type="caution">
    <text evidence="1">The sequence shown here is derived from an EMBL/GenBank/DDBJ whole genome shotgun (WGS) entry which is preliminary data.</text>
</comment>
<protein>
    <recommendedName>
        <fullName evidence="3">DUF72 domain-containing protein</fullName>
    </recommendedName>
</protein>
<evidence type="ECO:0000313" key="1">
    <source>
        <dbReference type="EMBL" id="KID58625.1"/>
    </source>
</evidence>
<proteinExistence type="predicted"/>
<gene>
    <name evidence="1" type="ORF">JF50_01720</name>
</gene>
<dbReference type="AlphaFoldDB" id="A0A0C1QH22"/>
<reference evidence="1 2" key="1">
    <citation type="submission" date="2014-12" db="EMBL/GenBank/DDBJ databases">
        <title>Draft Genome Sequence of Pseudoalteromonas luteoviolacea HI1.</title>
        <authorList>
            <person name="Asahina A.Y."/>
            <person name="Hadfield M.G."/>
        </authorList>
    </citation>
    <scope>NUCLEOTIDE SEQUENCE [LARGE SCALE GENOMIC DNA]</scope>
    <source>
        <strain evidence="1 2">HI1</strain>
    </source>
</reference>
<sequence length="282" mass="32593">MLYLGCPQWSSSHWKGRFFSQHCSNANMLREYATMFNSVEGNTTFYANPKPDTVLQWRNAVTDDFKFTFKLPKQISHELALQNCQRELDTWLSLFAPLFEHIGMVMLQLPASCGPEHLPRIQNFAAQLPSELCLGIEVRNLAFFRKDDNEKRLNQFLMSKGINRIMMDTRPLFSEVPSTPAIVDAQRKKPRVPVNVIATGERPMLRFVGCSALENNRPFYQPWLKKIHTWLAEGKEPIVFFHTADNYDAPLLARQFIQDLGIEHKVLLPFPAEQQPQQQTLL</sequence>
<dbReference type="RefSeq" id="WP_039607796.1">
    <property type="nucleotide sequence ID" value="NZ_JWIC01000003.1"/>
</dbReference>
<dbReference type="Gene3D" id="3.20.20.410">
    <property type="entry name" value="Protein of unknown function UPF0759"/>
    <property type="match status" value="1"/>
</dbReference>
<dbReference type="InterPro" id="IPR036520">
    <property type="entry name" value="UPF0759_sf"/>
</dbReference>
<accession>A0A0C1QH22</accession>
<dbReference type="SUPFAM" id="SSF117396">
    <property type="entry name" value="TM1631-like"/>
    <property type="match status" value="1"/>
</dbReference>
<dbReference type="Proteomes" id="UP000031327">
    <property type="component" value="Unassembled WGS sequence"/>
</dbReference>
<dbReference type="InterPro" id="IPR002763">
    <property type="entry name" value="DUF72"/>
</dbReference>
<evidence type="ECO:0008006" key="3">
    <source>
        <dbReference type="Google" id="ProtNLM"/>
    </source>
</evidence>
<dbReference type="PANTHER" id="PTHR30348:SF9">
    <property type="entry name" value="UPF0759 PROTEIN YECE"/>
    <property type="match status" value="1"/>
</dbReference>
<evidence type="ECO:0000313" key="2">
    <source>
        <dbReference type="Proteomes" id="UP000031327"/>
    </source>
</evidence>
<dbReference type="Pfam" id="PF01904">
    <property type="entry name" value="DUF72"/>
    <property type="match status" value="1"/>
</dbReference>
<name>A0A0C1QH22_9GAMM</name>
<dbReference type="OrthoDB" id="9780310at2"/>
<dbReference type="PANTHER" id="PTHR30348">
    <property type="entry name" value="UNCHARACTERIZED PROTEIN YECE"/>
    <property type="match status" value="1"/>
</dbReference>
<organism evidence="1 2">
    <name type="scientific">Pseudoalteromonas luteoviolacea</name>
    <dbReference type="NCBI Taxonomy" id="43657"/>
    <lineage>
        <taxon>Bacteria</taxon>
        <taxon>Pseudomonadati</taxon>
        <taxon>Pseudomonadota</taxon>
        <taxon>Gammaproteobacteria</taxon>
        <taxon>Alteromonadales</taxon>
        <taxon>Pseudoalteromonadaceae</taxon>
        <taxon>Pseudoalteromonas</taxon>
    </lineage>
</organism>
<dbReference type="EMBL" id="JWIC01000003">
    <property type="protein sequence ID" value="KID58625.1"/>
    <property type="molecule type" value="Genomic_DNA"/>
</dbReference>